<dbReference type="HOGENOM" id="CLU_1845731_0_0_1"/>
<reference evidence="3" key="2">
    <citation type="submission" date="2015-01" db="EMBL/GenBank/DDBJ databases">
        <title>Evolutionary Origins and Diversification of the Mycorrhizal Mutualists.</title>
        <authorList>
            <consortium name="DOE Joint Genome Institute"/>
            <consortium name="Mycorrhizal Genomics Consortium"/>
            <person name="Kohler A."/>
            <person name="Kuo A."/>
            <person name="Nagy L.G."/>
            <person name="Floudas D."/>
            <person name="Copeland A."/>
            <person name="Barry K.W."/>
            <person name="Cichocki N."/>
            <person name="Veneault-Fourrey C."/>
            <person name="LaButti K."/>
            <person name="Lindquist E.A."/>
            <person name="Lipzen A."/>
            <person name="Lundell T."/>
            <person name="Morin E."/>
            <person name="Murat C."/>
            <person name="Riley R."/>
            <person name="Ohm R."/>
            <person name="Sun H."/>
            <person name="Tunlid A."/>
            <person name="Henrissat B."/>
            <person name="Grigoriev I.V."/>
            <person name="Hibbett D.S."/>
            <person name="Martin F."/>
        </authorList>
    </citation>
    <scope>NUCLEOTIDE SEQUENCE [LARGE SCALE GENOMIC DNA]</scope>
    <source>
        <strain evidence="3">Ve08.2h10</strain>
    </source>
</reference>
<evidence type="ECO:0000256" key="1">
    <source>
        <dbReference type="SAM" id="MobiDB-lite"/>
    </source>
</evidence>
<reference evidence="2 3" key="1">
    <citation type="submission" date="2014-04" db="EMBL/GenBank/DDBJ databases">
        <authorList>
            <consortium name="DOE Joint Genome Institute"/>
            <person name="Kuo A."/>
            <person name="Kohler A."/>
            <person name="Jargeat P."/>
            <person name="Nagy L.G."/>
            <person name="Floudas D."/>
            <person name="Copeland A."/>
            <person name="Barry K.W."/>
            <person name="Cichocki N."/>
            <person name="Veneault-Fourrey C."/>
            <person name="LaButti K."/>
            <person name="Lindquist E.A."/>
            <person name="Lipzen A."/>
            <person name="Lundell T."/>
            <person name="Morin E."/>
            <person name="Murat C."/>
            <person name="Sun H."/>
            <person name="Tunlid A."/>
            <person name="Henrissat B."/>
            <person name="Grigoriev I.V."/>
            <person name="Hibbett D.S."/>
            <person name="Martin F."/>
            <person name="Nordberg H.P."/>
            <person name="Cantor M.N."/>
            <person name="Hua S.X."/>
        </authorList>
    </citation>
    <scope>NUCLEOTIDE SEQUENCE [LARGE SCALE GENOMIC DNA]</scope>
    <source>
        <strain evidence="2 3">Ve08.2h10</strain>
    </source>
</reference>
<dbReference type="InParanoid" id="A0A0D0CCP2"/>
<keyword evidence="3" id="KW-1185">Reference proteome</keyword>
<feature type="compositionally biased region" description="Basic residues" evidence="1">
    <location>
        <begin position="107"/>
        <end position="120"/>
    </location>
</feature>
<evidence type="ECO:0000313" key="2">
    <source>
        <dbReference type="EMBL" id="KIK80532.1"/>
    </source>
</evidence>
<proteinExistence type="predicted"/>
<name>A0A0D0CCP2_9AGAM</name>
<dbReference type="AlphaFoldDB" id="A0A0D0CCP2"/>
<evidence type="ECO:0000313" key="3">
    <source>
        <dbReference type="Proteomes" id="UP000054538"/>
    </source>
</evidence>
<feature type="region of interest" description="Disordered" evidence="1">
    <location>
        <begin position="95"/>
        <end position="120"/>
    </location>
</feature>
<dbReference type="Proteomes" id="UP000054538">
    <property type="component" value="Unassembled WGS sequence"/>
</dbReference>
<dbReference type="EMBL" id="KN825997">
    <property type="protein sequence ID" value="KIK80532.1"/>
    <property type="molecule type" value="Genomic_DNA"/>
</dbReference>
<gene>
    <name evidence="2" type="ORF">PAXRUDRAFT_231533</name>
</gene>
<sequence>MSPDTLRQCFPMIDIGFYGTNIIYYSVPPLNSNIRRVEYCLTIMALAVPWPRSTAGSTQVLYDTLASLCTFRAVPRPRKLGQLYRETQEYMSIDKRHHTTTTSSRCPHQRKSSKPERRRITHGSLERLMIQYLTRLSNF</sequence>
<organism evidence="2 3">
    <name type="scientific">Paxillus rubicundulus Ve08.2h10</name>
    <dbReference type="NCBI Taxonomy" id="930991"/>
    <lineage>
        <taxon>Eukaryota</taxon>
        <taxon>Fungi</taxon>
        <taxon>Dikarya</taxon>
        <taxon>Basidiomycota</taxon>
        <taxon>Agaricomycotina</taxon>
        <taxon>Agaricomycetes</taxon>
        <taxon>Agaricomycetidae</taxon>
        <taxon>Boletales</taxon>
        <taxon>Paxilineae</taxon>
        <taxon>Paxillaceae</taxon>
        <taxon>Paxillus</taxon>
    </lineage>
</organism>
<accession>A0A0D0CCP2</accession>
<protein>
    <submittedName>
        <fullName evidence="2">Unplaced genomic scaffold scaffold_1175, whole genome shotgun sequence</fullName>
    </submittedName>
</protein>